<dbReference type="AlphaFoldDB" id="A0A7D5VCL7"/>
<keyword evidence="9 12" id="KW-0521">NADP</keyword>
<evidence type="ECO:0000256" key="9">
    <source>
        <dbReference type="ARBA" id="ARBA00022857"/>
    </source>
</evidence>
<comment type="catalytic activity">
    <reaction evidence="12">
        <text>5-amino-6-(5-phospho-D-ribitylamino)uracil + NADP(+) = 5-amino-6-(5-phospho-D-ribosylamino)uracil + NADPH + H(+)</text>
        <dbReference type="Rhea" id="RHEA:17845"/>
        <dbReference type="ChEBI" id="CHEBI:15378"/>
        <dbReference type="ChEBI" id="CHEBI:57783"/>
        <dbReference type="ChEBI" id="CHEBI:58349"/>
        <dbReference type="ChEBI" id="CHEBI:58421"/>
        <dbReference type="ChEBI" id="CHEBI:58453"/>
        <dbReference type="EC" id="1.1.1.193"/>
    </reaction>
</comment>
<keyword evidence="8 12" id="KW-0862">Zinc</keyword>
<dbReference type="PROSITE" id="PS00903">
    <property type="entry name" value="CYT_DCMP_DEAMINASES_1"/>
    <property type="match status" value="1"/>
</dbReference>
<evidence type="ECO:0000256" key="4">
    <source>
        <dbReference type="ARBA" id="ARBA00005259"/>
    </source>
</evidence>
<name>A0A7D5VCL7_9NEIS</name>
<keyword evidence="10 12" id="KW-0560">Oxidoreductase</keyword>
<accession>A0A7D5VCL7</accession>
<keyword evidence="7 12" id="KW-0479">Metal-binding</keyword>
<feature type="binding site" evidence="14">
    <location>
        <position position="203"/>
    </location>
    <ligand>
        <name>substrate</name>
    </ligand>
</feature>
<dbReference type="EC" id="3.5.4.26" evidence="12"/>
<evidence type="ECO:0000256" key="1">
    <source>
        <dbReference type="ARBA" id="ARBA00002151"/>
    </source>
</evidence>
<feature type="binding site" evidence="14">
    <location>
        <position position="294"/>
    </location>
    <ligand>
        <name>substrate</name>
    </ligand>
</feature>
<evidence type="ECO:0000256" key="2">
    <source>
        <dbReference type="ARBA" id="ARBA00004882"/>
    </source>
</evidence>
<dbReference type="InterPro" id="IPR002125">
    <property type="entry name" value="CMP_dCMP_dom"/>
</dbReference>
<feature type="binding site" evidence="14">
    <location>
        <position position="199"/>
    </location>
    <ligand>
        <name>NADP(+)</name>
        <dbReference type="ChEBI" id="CHEBI:58349"/>
    </ligand>
</feature>
<feature type="binding site" evidence="14">
    <location>
        <position position="221"/>
    </location>
    <ligand>
        <name>NADP(+)</name>
        <dbReference type="ChEBI" id="CHEBI:58349"/>
    </ligand>
</feature>
<dbReference type="Gene3D" id="3.40.140.10">
    <property type="entry name" value="Cytidine Deaminase, domain 2"/>
    <property type="match status" value="1"/>
</dbReference>
<dbReference type="GO" id="GO:0009231">
    <property type="term" value="P:riboflavin biosynthetic process"/>
    <property type="evidence" value="ECO:0007669"/>
    <property type="project" value="UniProtKB-UniPathway"/>
</dbReference>
<dbReference type="Pfam" id="PF01872">
    <property type="entry name" value="RibD_C"/>
    <property type="match status" value="1"/>
</dbReference>
<evidence type="ECO:0000259" key="16">
    <source>
        <dbReference type="PROSITE" id="PS51747"/>
    </source>
</evidence>
<dbReference type="InterPro" id="IPR016192">
    <property type="entry name" value="APOBEC/CMP_deaminase_Zn-bd"/>
</dbReference>
<dbReference type="PROSITE" id="PS51747">
    <property type="entry name" value="CYT_DCMP_DEAMINASES_2"/>
    <property type="match status" value="1"/>
</dbReference>
<protein>
    <recommendedName>
        <fullName evidence="12">Riboflavin biosynthesis protein RibD</fullName>
    </recommendedName>
    <domain>
        <recommendedName>
            <fullName evidence="12">Diaminohydroxyphosphoribosylaminopyrimidine deaminase</fullName>
            <shortName evidence="12">DRAP deaminase</shortName>
            <ecNumber evidence="12">3.5.4.26</ecNumber>
        </recommendedName>
        <alternativeName>
            <fullName evidence="12">Riboflavin-specific deaminase</fullName>
        </alternativeName>
    </domain>
    <domain>
        <recommendedName>
            <fullName evidence="12">5-amino-6-(5-phosphoribosylamino)uracil reductase</fullName>
            <ecNumber evidence="12">1.1.1.193</ecNumber>
        </recommendedName>
        <alternativeName>
            <fullName evidence="12">HTP reductase</fullName>
        </alternativeName>
    </domain>
</protein>
<dbReference type="PANTHER" id="PTHR38011">
    <property type="entry name" value="DIHYDROFOLATE REDUCTASE FAMILY PROTEIN (AFU_ORTHOLOGUE AFUA_8G06820)"/>
    <property type="match status" value="1"/>
</dbReference>
<dbReference type="InterPro" id="IPR050765">
    <property type="entry name" value="Riboflavin_Biosynth_HTPR"/>
</dbReference>
<dbReference type="GO" id="GO:0050661">
    <property type="term" value="F:NADP binding"/>
    <property type="evidence" value="ECO:0007669"/>
    <property type="project" value="InterPro"/>
</dbReference>
<evidence type="ECO:0000256" key="6">
    <source>
        <dbReference type="ARBA" id="ARBA00022619"/>
    </source>
</evidence>
<organism evidence="17 18">
    <name type="scientific">Chitinibacter fontanus</name>
    <dbReference type="NCBI Taxonomy" id="1737446"/>
    <lineage>
        <taxon>Bacteria</taxon>
        <taxon>Pseudomonadati</taxon>
        <taxon>Pseudomonadota</taxon>
        <taxon>Betaproteobacteria</taxon>
        <taxon>Neisseriales</taxon>
        <taxon>Chitinibacteraceae</taxon>
        <taxon>Chitinibacter</taxon>
    </lineage>
</organism>
<evidence type="ECO:0000256" key="15">
    <source>
        <dbReference type="PIRSR" id="PIRSR006769-3"/>
    </source>
</evidence>
<evidence type="ECO:0000313" key="17">
    <source>
        <dbReference type="EMBL" id="QLI83336.1"/>
    </source>
</evidence>
<dbReference type="InterPro" id="IPR024072">
    <property type="entry name" value="DHFR-like_dom_sf"/>
</dbReference>
<comment type="function">
    <text evidence="1 12">Converts 2,5-diamino-6-(ribosylamino)-4(3h)-pyrimidinone 5'-phosphate into 5-amino-6-(ribosylamino)-2,4(1h,3h)-pyrimidinedione 5'-phosphate.</text>
</comment>
<keyword evidence="11" id="KW-0511">Multifunctional enzyme</keyword>
<dbReference type="EC" id="1.1.1.193" evidence="12"/>
<comment type="catalytic activity">
    <reaction evidence="12">
        <text>2,5-diamino-6-hydroxy-4-(5-phosphoribosylamino)-pyrimidine + H2O + H(+) = 5-amino-6-(5-phospho-D-ribosylamino)uracil + NH4(+)</text>
        <dbReference type="Rhea" id="RHEA:21868"/>
        <dbReference type="ChEBI" id="CHEBI:15377"/>
        <dbReference type="ChEBI" id="CHEBI:15378"/>
        <dbReference type="ChEBI" id="CHEBI:28938"/>
        <dbReference type="ChEBI" id="CHEBI:58453"/>
        <dbReference type="ChEBI" id="CHEBI:58614"/>
        <dbReference type="EC" id="3.5.4.26"/>
    </reaction>
</comment>
<feature type="binding site" evidence="14">
    <location>
        <begin position="296"/>
        <end position="302"/>
    </location>
    <ligand>
        <name>NADP(+)</name>
        <dbReference type="ChEBI" id="CHEBI:58349"/>
    </ligand>
</feature>
<evidence type="ECO:0000256" key="10">
    <source>
        <dbReference type="ARBA" id="ARBA00023002"/>
    </source>
</evidence>
<feature type="binding site" evidence="14">
    <location>
        <position position="153"/>
    </location>
    <ligand>
        <name>NADP(+)</name>
        <dbReference type="ChEBI" id="CHEBI:58349"/>
    </ligand>
</feature>
<comment type="similarity">
    <text evidence="5 12">In the C-terminal section; belongs to the HTP reductase family.</text>
</comment>
<comment type="pathway">
    <text evidence="2 12">Cofactor biosynthesis; riboflavin biosynthesis; 5-amino-6-(D-ribitylamino)uracil from GTP: step 2/4.</text>
</comment>
<dbReference type="InterPro" id="IPR016193">
    <property type="entry name" value="Cytidine_deaminase-like"/>
</dbReference>
<evidence type="ECO:0000256" key="7">
    <source>
        <dbReference type="ARBA" id="ARBA00022723"/>
    </source>
</evidence>
<dbReference type="PIRSF" id="PIRSF006769">
    <property type="entry name" value="RibD"/>
    <property type="match status" value="1"/>
</dbReference>
<sequence length="373" mass="39896">MMAKALQIAARGAHLTTPNPCVGAVLVNHGEIIGYGHSQAAGGAHAEIMALKMAKSRAPEKILGATAYVTLEPCSHFGRTPPCANALIGAGVDRVVAALRDPNPLVAGQGLARLANHDIEVAHGLLAAQAREHHKGFLSRMIRKRPWLRVKLAASLDGRIALNSGESQWITGAPARADVQKIRAQSCAMLTGVGTVLADDPQLTVRDLPAQRQPQRVVVDSRLRTPVTAKILQILPEAVPQGKTHILTTNLASEHAVLRTLAEVKELPEQSGRVDLLAVCEYLAQQGFNEVTVEAGGKLVGALLQAGLVDEIILYQAMSFIGRGQAMADFDLAALSQQYKPSLFDRRMVGGDQRLQLRFTDPNVVFAESTLGE</sequence>
<dbReference type="CDD" id="cd01284">
    <property type="entry name" value="Riboflavin_deaminase-reductase"/>
    <property type="match status" value="1"/>
</dbReference>
<dbReference type="GO" id="GO:0008835">
    <property type="term" value="F:diaminohydroxyphosphoribosylaminopyrimidine deaminase activity"/>
    <property type="evidence" value="ECO:0007669"/>
    <property type="project" value="UniProtKB-EC"/>
</dbReference>
<evidence type="ECO:0000313" key="18">
    <source>
        <dbReference type="Proteomes" id="UP000510822"/>
    </source>
</evidence>
<dbReference type="Gene3D" id="3.40.430.10">
    <property type="entry name" value="Dihydrofolate Reductase, subunit A"/>
    <property type="match status" value="1"/>
</dbReference>
<comment type="cofactor">
    <cofactor evidence="12 15">
        <name>Zn(2+)</name>
        <dbReference type="ChEBI" id="CHEBI:29105"/>
    </cofactor>
    <text evidence="12 15">Binds 1 zinc ion.</text>
</comment>
<keyword evidence="6 12" id="KW-0686">Riboflavin biosynthesis</keyword>
<evidence type="ECO:0000256" key="5">
    <source>
        <dbReference type="ARBA" id="ARBA00007417"/>
    </source>
</evidence>
<dbReference type="KEGG" id="cfon:HZU75_16725"/>
<dbReference type="Pfam" id="PF00383">
    <property type="entry name" value="dCMP_cyt_deam_1"/>
    <property type="match status" value="1"/>
</dbReference>
<dbReference type="EMBL" id="CP058952">
    <property type="protein sequence ID" value="QLI83336.1"/>
    <property type="molecule type" value="Genomic_DNA"/>
</dbReference>
<dbReference type="InterPro" id="IPR002734">
    <property type="entry name" value="RibDG_C"/>
</dbReference>
<evidence type="ECO:0000256" key="11">
    <source>
        <dbReference type="ARBA" id="ARBA00023268"/>
    </source>
</evidence>
<comment type="similarity">
    <text evidence="4 12">In the N-terminal section; belongs to the cytidine and deoxycytidylate deaminase family.</text>
</comment>
<feature type="binding site" evidence="15">
    <location>
        <position position="74"/>
    </location>
    <ligand>
        <name>Zn(2+)</name>
        <dbReference type="ChEBI" id="CHEBI:29105"/>
        <note>catalytic</note>
    </ligand>
</feature>
<comment type="pathway">
    <text evidence="3 12">Cofactor biosynthesis; riboflavin biosynthesis; 5-amino-6-(D-ribitylamino)uracil from GTP: step 3/4.</text>
</comment>
<dbReference type="InterPro" id="IPR004794">
    <property type="entry name" value="Eubact_RibD"/>
</dbReference>
<evidence type="ECO:0000256" key="14">
    <source>
        <dbReference type="PIRSR" id="PIRSR006769-2"/>
    </source>
</evidence>
<feature type="binding site" evidence="15">
    <location>
        <position position="83"/>
    </location>
    <ligand>
        <name>Zn(2+)</name>
        <dbReference type="ChEBI" id="CHEBI:29105"/>
        <note>catalytic</note>
    </ligand>
</feature>
<proteinExistence type="inferred from homology"/>
<feature type="domain" description="CMP/dCMP-type deaminase" evidence="16">
    <location>
        <begin position="1"/>
        <end position="122"/>
    </location>
</feature>
<feature type="binding site" evidence="15">
    <location>
        <position position="45"/>
    </location>
    <ligand>
        <name>Zn(2+)</name>
        <dbReference type="ChEBI" id="CHEBI:29105"/>
        <note>catalytic</note>
    </ligand>
</feature>
<dbReference type="UniPathway" id="UPA00275">
    <property type="reaction ID" value="UER00401"/>
</dbReference>
<dbReference type="SUPFAM" id="SSF53927">
    <property type="entry name" value="Cytidine deaminase-like"/>
    <property type="match status" value="1"/>
</dbReference>
<dbReference type="SUPFAM" id="SSF53597">
    <property type="entry name" value="Dihydrofolate reductase-like"/>
    <property type="match status" value="1"/>
</dbReference>
<evidence type="ECO:0000256" key="8">
    <source>
        <dbReference type="ARBA" id="ARBA00022833"/>
    </source>
</evidence>
<feature type="binding site" evidence="14">
    <location>
        <position position="195"/>
    </location>
    <ligand>
        <name>NADP(+)</name>
        <dbReference type="ChEBI" id="CHEBI:58349"/>
    </ligand>
</feature>
<gene>
    <name evidence="17" type="primary">ribD</name>
    <name evidence="17" type="ORF">HZU75_16725</name>
</gene>
<keyword evidence="18" id="KW-1185">Reference proteome</keyword>
<dbReference type="NCBIfam" id="TIGR00227">
    <property type="entry name" value="ribD_Cterm"/>
    <property type="match status" value="1"/>
</dbReference>
<evidence type="ECO:0000256" key="12">
    <source>
        <dbReference type="PIRNR" id="PIRNR006769"/>
    </source>
</evidence>
<feature type="binding site" evidence="14">
    <location>
        <position position="183"/>
    </location>
    <ligand>
        <name>substrate</name>
    </ligand>
</feature>
<dbReference type="Proteomes" id="UP000510822">
    <property type="component" value="Chromosome"/>
</dbReference>
<evidence type="ECO:0000256" key="3">
    <source>
        <dbReference type="ARBA" id="ARBA00004910"/>
    </source>
</evidence>
<feature type="binding site" evidence="14">
    <location>
        <position position="169"/>
    </location>
    <ligand>
        <name>NADP(+)</name>
        <dbReference type="ChEBI" id="CHEBI:58349"/>
    </ligand>
</feature>
<feature type="binding site" evidence="14">
    <location>
        <position position="206"/>
    </location>
    <ligand>
        <name>substrate</name>
    </ligand>
</feature>
<dbReference type="PANTHER" id="PTHR38011:SF7">
    <property type="entry name" value="2,5-DIAMINO-6-RIBOSYLAMINO-4(3H)-PYRIMIDINONE 5'-PHOSPHATE REDUCTASE"/>
    <property type="match status" value="1"/>
</dbReference>
<evidence type="ECO:0000256" key="13">
    <source>
        <dbReference type="PIRSR" id="PIRSR006769-1"/>
    </source>
</evidence>
<feature type="active site" description="Proton donor" evidence="13">
    <location>
        <position position="47"/>
    </location>
</feature>
<dbReference type="GO" id="GO:0008703">
    <property type="term" value="F:5-amino-6-(5-phosphoribosylamino)uracil reductase activity"/>
    <property type="evidence" value="ECO:0007669"/>
    <property type="project" value="UniProtKB-EC"/>
</dbReference>
<reference evidence="17 18" key="1">
    <citation type="journal article" date="2016" name="Int. J. Syst. Evol. Microbiol.">
        <title>Chitinibacter fontanus sp. nov., isolated from a spring.</title>
        <authorList>
            <person name="Sheu S.Y."/>
            <person name="Li Y.S."/>
            <person name="Young C.C."/>
            <person name="Chen W.M."/>
        </authorList>
    </citation>
    <scope>NUCLEOTIDE SEQUENCE [LARGE SCALE GENOMIC DNA]</scope>
    <source>
        <strain evidence="17 18">STM-7</strain>
    </source>
</reference>
<feature type="binding site" evidence="14">
    <location>
        <position position="167"/>
    </location>
    <ligand>
        <name>substrate</name>
    </ligand>
</feature>
<dbReference type="GO" id="GO:0008270">
    <property type="term" value="F:zinc ion binding"/>
    <property type="evidence" value="ECO:0007669"/>
    <property type="project" value="InterPro"/>
</dbReference>
<dbReference type="InterPro" id="IPR011549">
    <property type="entry name" value="RibD_C"/>
</dbReference>
<keyword evidence="12 17" id="KW-0378">Hydrolase</keyword>
<dbReference type="NCBIfam" id="TIGR00326">
    <property type="entry name" value="eubact_ribD"/>
    <property type="match status" value="1"/>
</dbReference>